<evidence type="ECO:0000313" key="3">
    <source>
        <dbReference type="Proteomes" id="UP000555552"/>
    </source>
</evidence>
<feature type="domain" description="GerMN" evidence="1">
    <location>
        <begin position="227"/>
        <end position="320"/>
    </location>
</feature>
<dbReference type="SMART" id="SM00909">
    <property type="entry name" value="Germane"/>
    <property type="match status" value="1"/>
</dbReference>
<dbReference type="EMBL" id="JABEMA010000011">
    <property type="protein sequence ID" value="NNH21878.1"/>
    <property type="molecule type" value="Genomic_DNA"/>
</dbReference>
<dbReference type="InterPro" id="IPR019606">
    <property type="entry name" value="GerMN"/>
</dbReference>
<dbReference type="Pfam" id="PF10647">
    <property type="entry name" value="Gmad1"/>
    <property type="match status" value="1"/>
</dbReference>
<accession>A0A849BWF0</accession>
<evidence type="ECO:0000259" key="1">
    <source>
        <dbReference type="SMART" id="SM00909"/>
    </source>
</evidence>
<dbReference type="AlphaFoldDB" id="A0A849BWF0"/>
<dbReference type="InterPro" id="IPR059026">
    <property type="entry name" value="LpqB_N"/>
</dbReference>
<sequence>MAERRPGTRRSPVALALLLVAVLALLTGCVDLPRRGPVAGGPAPAAPDPALGFLAEGPPPGASPETVVEGFLRASAAFDDDSATARLFLTPRAARSWRPSERVVVIAASGLVVGGTGVSQPAADPGRPTSTVTQGTVQTVRVTAPLVGEVDRRGRWTTAPPRASYSVDLDVVRADGVWRLSDPPDEVVVGRDVFRQVYRAYPLTFLDPTRTALVPELRWFPGRSPSATLLVSELLAGPSEWLAGAVTTAFPEETRLLSSPPAVPLDPGGTAVVDLSDEARAADPGTRLLMEAQLRATLRPVPGVREVQLSSAGSALGLPDAQLGLLDPPAPAGPPVVLSGGRIARLDGDGAELVPGLLDVSSLLPSDPAVGVDGIFAVLVQQRGRLLVGVPDESDAGPGLRGVVAGEDLVAPSVDVRGWVWTTPADAGGEVLTVDEAGDVRTVEAPWLDRRRVRALQVSRDGARVVVASTDADGGAHLDVAGVVRDGEGAPLRLDVPDVPPVPGLVSVSDAGWQDATTVVAVGSVEEGPAELLRVAVDGSDVRAVEVPEGVERLTSAEAAGRVLLDAPGGGVLQPAGLAWVVRPGSETSTDPSYPG</sequence>
<name>A0A849BWF0_9ACTN</name>
<reference evidence="2 3" key="1">
    <citation type="submission" date="2020-05" db="EMBL/GenBank/DDBJ databases">
        <title>MicrobeNet Type strains.</title>
        <authorList>
            <person name="Nicholson A.C."/>
        </authorList>
    </citation>
    <scope>NUCLEOTIDE SEQUENCE [LARGE SCALE GENOMIC DNA]</scope>
    <source>
        <strain evidence="2 3">JCM 14547</strain>
    </source>
</reference>
<dbReference type="Proteomes" id="UP000555552">
    <property type="component" value="Unassembled WGS sequence"/>
</dbReference>
<evidence type="ECO:0000313" key="2">
    <source>
        <dbReference type="EMBL" id="NNH21878.1"/>
    </source>
</evidence>
<dbReference type="PROSITE" id="PS51257">
    <property type="entry name" value="PROKAR_LIPOPROTEIN"/>
    <property type="match status" value="1"/>
</dbReference>
<dbReference type="RefSeq" id="WP_171201737.1">
    <property type="nucleotide sequence ID" value="NZ_BAAANP010000021.1"/>
</dbReference>
<dbReference type="Pfam" id="PF25976">
    <property type="entry name" value="LpqB_N"/>
    <property type="match status" value="1"/>
</dbReference>
<protein>
    <recommendedName>
        <fullName evidence="1">GerMN domain-containing protein</fullName>
    </recommendedName>
</protein>
<organism evidence="2 3">
    <name type="scientific">Pseudokineococcus marinus</name>
    <dbReference type="NCBI Taxonomy" id="351215"/>
    <lineage>
        <taxon>Bacteria</taxon>
        <taxon>Bacillati</taxon>
        <taxon>Actinomycetota</taxon>
        <taxon>Actinomycetes</taxon>
        <taxon>Kineosporiales</taxon>
        <taxon>Kineosporiaceae</taxon>
        <taxon>Pseudokineococcus</taxon>
    </lineage>
</organism>
<gene>
    <name evidence="2" type="ORF">HLB09_02010</name>
</gene>
<comment type="caution">
    <text evidence="2">The sequence shown here is derived from an EMBL/GenBank/DDBJ whole genome shotgun (WGS) entry which is preliminary data.</text>
</comment>
<dbReference type="Pfam" id="PF10646">
    <property type="entry name" value="Germane"/>
    <property type="match status" value="1"/>
</dbReference>
<proteinExistence type="predicted"/>
<keyword evidence="3" id="KW-1185">Reference proteome</keyword>
<dbReference type="InterPro" id="IPR018910">
    <property type="entry name" value="LpqB_C"/>
</dbReference>